<evidence type="ECO:0000256" key="2">
    <source>
        <dbReference type="ARBA" id="ARBA00022473"/>
    </source>
</evidence>
<dbReference type="PANTHER" id="PTHR34359">
    <property type="entry name" value="CLAVATA3/ESR (CLE)-RELATED PROTEIN 10"/>
    <property type="match status" value="1"/>
</dbReference>
<reference evidence="6" key="1">
    <citation type="submission" date="2015-04" db="UniProtKB">
        <authorList>
            <consortium name="EnsemblPlants"/>
        </authorList>
    </citation>
    <scope>IDENTIFICATION</scope>
</reference>
<dbReference type="STRING" id="4537.A0A0E0JZ74"/>
<keyword evidence="2" id="KW-0217">Developmental protein</keyword>
<feature type="region of interest" description="Disordered" evidence="4">
    <location>
        <begin position="65"/>
        <end position="133"/>
    </location>
</feature>
<dbReference type="Gramene" id="OPUNC02G13080.1">
    <property type="protein sequence ID" value="OPUNC02G13080.1"/>
    <property type="gene ID" value="OPUNC02G13080"/>
</dbReference>
<dbReference type="GO" id="GO:0030154">
    <property type="term" value="P:cell differentiation"/>
    <property type="evidence" value="ECO:0007669"/>
    <property type="project" value="UniProtKB-KW"/>
</dbReference>
<dbReference type="PANTHER" id="PTHR34359:SF24">
    <property type="entry name" value="INACTIVE PROTEIN FON2 SPARE1"/>
    <property type="match status" value="1"/>
</dbReference>
<dbReference type="EnsemblPlants" id="OPUNC02G13080.1">
    <property type="protein sequence ID" value="OPUNC02G13080.1"/>
    <property type="gene ID" value="OPUNC02G13080"/>
</dbReference>
<evidence type="ECO:0000313" key="6">
    <source>
        <dbReference type="EnsemblPlants" id="OPUNC02G13080.1"/>
    </source>
</evidence>
<keyword evidence="5" id="KW-0732">Signal</keyword>
<dbReference type="InterPro" id="IPR039618">
    <property type="entry name" value="CLE9-13"/>
</dbReference>
<proteinExistence type="inferred from homology"/>
<feature type="signal peptide" evidence="5">
    <location>
        <begin position="1"/>
        <end position="21"/>
    </location>
</feature>
<evidence type="ECO:0000313" key="7">
    <source>
        <dbReference type="Proteomes" id="UP000026962"/>
    </source>
</evidence>
<accession>A0A0E0JZ74</accession>
<feature type="compositionally biased region" description="Basic residues" evidence="4">
    <location>
        <begin position="76"/>
        <end position="94"/>
    </location>
</feature>
<comment type="similarity">
    <text evidence="1">Belongs to the CLV3/ESR signal peptide family.</text>
</comment>
<feature type="chain" id="PRO_5002364859" description="FON2 SPARE1" evidence="5">
    <location>
        <begin position="22"/>
        <end position="133"/>
    </location>
</feature>
<evidence type="ECO:0000256" key="4">
    <source>
        <dbReference type="SAM" id="MobiDB-lite"/>
    </source>
</evidence>
<reference evidence="6" key="2">
    <citation type="submission" date="2018-05" db="EMBL/GenBank/DDBJ databases">
        <title>OpunRS2 (Oryza punctata Reference Sequence Version 2).</title>
        <authorList>
            <person name="Zhang J."/>
            <person name="Kudrna D."/>
            <person name="Lee S."/>
            <person name="Talag J."/>
            <person name="Welchert J."/>
            <person name="Wing R.A."/>
        </authorList>
    </citation>
    <scope>NUCLEOTIDE SEQUENCE [LARGE SCALE GENOMIC DNA]</scope>
</reference>
<protein>
    <recommendedName>
        <fullName evidence="8">FON2 SPARE1</fullName>
    </recommendedName>
</protein>
<organism evidence="6">
    <name type="scientific">Oryza punctata</name>
    <name type="common">Red rice</name>
    <dbReference type="NCBI Taxonomy" id="4537"/>
    <lineage>
        <taxon>Eukaryota</taxon>
        <taxon>Viridiplantae</taxon>
        <taxon>Streptophyta</taxon>
        <taxon>Embryophyta</taxon>
        <taxon>Tracheophyta</taxon>
        <taxon>Spermatophyta</taxon>
        <taxon>Magnoliopsida</taxon>
        <taxon>Liliopsida</taxon>
        <taxon>Poales</taxon>
        <taxon>Poaceae</taxon>
        <taxon>BOP clade</taxon>
        <taxon>Oryzoideae</taxon>
        <taxon>Oryzeae</taxon>
        <taxon>Oryzinae</taxon>
        <taxon>Oryza</taxon>
    </lineage>
</organism>
<evidence type="ECO:0000256" key="1">
    <source>
        <dbReference type="ARBA" id="ARBA00005416"/>
    </source>
</evidence>
<dbReference type="eggNOG" id="ENOG502S8TY">
    <property type="taxonomic scope" value="Eukaryota"/>
</dbReference>
<name>A0A0E0JZ74_ORYPU</name>
<evidence type="ECO:0008006" key="8">
    <source>
        <dbReference type="Google" id="ProtNLM"/>
    </source>
</evidence>
<evidence type="ECO:0000256" key="5">
    <source>
        <dbReference type="SAM" id="SignalP"/>
    </source>
</evidence>
<sequence>MNRRLGAAAVLLLWLAVLTFAFHGYYGGRLGSARRRILLQHPALALHLPTRKMLLAVASFDASSPSSLTTTDHHHPDRHHHHHTHHGHRHHRGHDRWNRDGVPPTAAGQGEEVDPRFGVQKRLVPTGPNPLHH</sequence>
<keyword evidence="7" id="KW-1185">Reference proteome</keyword>
<dbReference type="Proteomes" id="UP000026962">
    <property type="component" value="Chromosome 2"/>
</dbReference>
<dbReference type="AlphaFoldDB" id="A0A0E0JZ74"/>
<dbReference type="HOGENOM" id="CLU_145048_0_0_1"/>
<evidence type="ECO:0000256" key="3">
    <source>
        <dbReference type="ARBA" id="ARBA00022782"/>
    </source>
</evidence>
<keyword evidence="3" id="KW-0221">Differentiation</keyword>
<dbReference type="OMA" id="AMIDPRY"/>